<keyword evidence="1" id="KW-0067">ATP-binding</keyword>
<proteinExistence type="predicted"/>
<dbReference type="PROSITE" id="PS51455">
    <property type="entry name" value="PIPK"/>
    <property type="match status" value="1"/>
</dbReference>
<dbReference type="Proteomes" id="UP000626109">
    <property type="component" value="Unassembled WGS sequence"/>
</dbReference>
<keyword evidence="1" id="KW-0547">Nucleotide-binding</keyword>
<dbReference type="PANTHER" id="PTHR23086">
    <property type="entry name" value="PHOSPHATIDYLINOSITOL-4-PHOSPHATE 5-KINASE"/>
    <property type="match status" value="1"/>
</dbReference>
<evidence type="ECO:0000256" key="1">
    <source>
        <dbReference type="PROSITE-ProRule" id="PRU00781"/>
    </source>
</evidence>
<dbReference type="SUPFAM" id="SSF56104">
    <property type="entry name" value="SAICAR synthase-like"/>
    <property type="match status" value="1"/>
</dbReference>
<protein>
    <recommendedName>
        <fullName evidence="2">PIPK domain-containing protein</fullName>
    </recommendedName>
</protein>
<dbReference type="Gene3D" id="3.30.810.10">
    <property type="entry name" value="2-Layer Sandwich"/>
    <property type="match status" value="1"/>
</dbReference>
<organism evidence="3 4">
    <name type="scientific">Polarella glacialis</name>
    <name type="common">Dinoflagellate</name>
    <dbReference type="NCBI Taxonomy" id="89957"/>
    <lineage>
        <taxon>Eukaryota</taxon>
        <taxon>Sar</taxon>
        <taxon>Alveolata</taxon>
        <taxon>Dinophyceae</taxon>
        <taxon>Suessiales</taxon>
        <taxon>Suessiaceae</taxon>
        <taxon>Polarella</taxon>
    </lineage>
</organism>
<dbReference type="GO" id="GO:0046854">
    <property type="term" value="P:phosphatidylinositol phosphate biosynthetic process"/>
    <property type="evidence" value="ECO:0007669"/>
    <property type="project" value="TreeGrafter"/>
</dbReference>
<dbReference type="EMBL" id="CAJNNW010037539">
    <property type="protein sequence ID" value="CAE8742784.1"/>
    <property type="molecule type" value="Genomic_DNA"/>
</dbReference>
<name>A0A813LVL6_POLGL</name>
<evidence type="ECO:0000259" key="2">
    <source>
        <dbReference type="PROSITE" id="PS51455"/>
    </source>
</evidence>
<comment type="caution">
    <text evidence="3">The sequence shown here is derived from an EMBL/GenBank/DDBJ whole genome shotgun (WGS) entry which is preliminary data.</text>
</comment>
<dbReference type="GO" id="GO:0005524">
    <property type="term" value="F:ATP binding"/>
    <property type="evidence" value="ECO:0007669"/>
    <property type="project" value="UniProtKB-UniRule"/>
</dbReference>
<dbReference type="InterPro" id="IPR027483">
    <property type="entry name" value="PInositol-4-P-4/5-kinase_C_sf"/>
</dbReference>
<gene>
    <name evidence="3" type="ORF">PGLA2088_LOCUS51120</name>
</gene>
<accession>A0A813LVL6</accession>
<dbReference type="SMART" id="SM00330">
    <property type="entry name" value="PIPKc"/>
    <property type="match status" value="1"/>
</dbReference>
<sequence>MARVGDGYLVKELSKGDHQVLLQIAGSYARHVRSGDTLICPIYLHFQDVASGRFFFAMRNSVGRGPFKALYDLKGCADDKLLERDGCPLEAVHKRIWNVGMWCGQTGWSEKRKLYYEGKVEARSVEIVMAKDQREAFLLTLQRDTDWLAGHRLMDYSLLVGIKEEAGPKTASGGLGPAALGHRPLTRQGEDGKDIVLLVSIIDFLQLWTNGKKCARCCKSMEWNKATIPPVPYARRFASHFAKRTLVATAEPEAGVLEVVNQHLASVAPPAGDCDLEGLPEERLSSRPMPTSYGKMKYAAVQP</sequence>
<dbReference type="GO" id="GO:0016308">
    <property type="term" value="F:1-phosphatidylinositol-4-phosphate 5-kinase activity"/>
    <property type="evidence" value="ECO:0007669"/>
    <property type="project" value="TreeGrafter"/>
</dbReference>
<dbReference type="InterPro" id="IPR023610">
    <property type="entry name" value="PInositol-4/5-P-5/4-kinase"/>
</dbReference>
<evidence type="ECO:0000313" key="3">
    <source>
        <dbReference type="EMBL" id="CAE8742784.1"/>
    </source>
</evidence>
<keyword evidence="1" id="KW-0808">Transferase</keyword>
<dbReference type="PANTHER" id="PTHR23086:SF8">
    <property type="entry name" value="PHOSPHATIDYLINOSITOL 5-PHOSPHATE 4-KINASE, ISOFORM A"/>
    <property type="match status" value="1"/>
</dbReference>
<keyword evidence="1" id="KW-0418">Kinase</keyword>
<reference evidence="3" key="1">
    <citation type="submission" date="2021-02" db="EMBL/GenBank/DDBJ databases">
        <authorList>
            <person name="Dougan E. K."/>
            <person name="Rhodes N."/>
            <person name="Thang M."/>
            <person name="Chan C."/>
        </authorList>
    </citation>
    <scope>NUCLEOTIDE SEQUENCE</scope>
</reference>
<dbReference type="InterPro" id="IPR002498">
    <property type="entry name" value="PInositol-4-P-4/5-kinase_core"/>
</dbReference>
<dbReference type="AlphaFoldDB" id="A0A813LVL6"/>
<feature type="domain" description="PIPK" evidence="2">
    <location>
        <begin position="1"/>
        <end position="245"/>
    </location>
</feature>
<evidence type="ECO:0000313" key="4">
    <source>
        <dbReference type="Proteomes" id="UP000626109"/>
    </source>
</evidence>
<dbReference type="Pfam" id="PF01504">
    <property type="entry name" value="PIP5K"/>
    <property type="match status" value="2"/>
</dbReference>
<dbReference type="GO" id="GO:0005886">
    <property type="term" value="C:plasma membrane"/>
    <property type="evidence" value="ECO:0007669"/>
    <property type="project" value="TreeGrafter"/>
</dbReference>